<dbReference type="OrthoDB" id="10050074at2759"/>
<organism evidence="2 3">
    <name type="scientific">Eumeta variegata</name>
    <name type="common">Bagworm moth</name>
    <name type="synonym">Eumeta japonica</name>
    <dbReference type="NCBI Taxonomy" id="151549"/>
    <lineage>
        <taxon>Eukaryota</taxon>
        <taxon>Metazoa</taxon>
        <taxon>Ecdysozoa</taxon>
        <taxon>Arthropoda</taxon>
        <taxon>Hexapoda</taxon>
        <taxon>Insecta</taxon>
        <taxon>Pterygota</taxon>
        <taxon>Neoptera</taxon>
        <taxon>Endopterygota</taxon>
        <taxon>Lepidoptera</taxon>
        <taxon>Glossata</taxon>
        <taxon>Ditrysia</taxon>
        <taxon>Tineoidea</taxon>
        <taxon>Psychidae</taxon>
        <taxon>Oiketicinae</taxon>
        <taxon>Eumeta</taxon>
    </lineage>
</organism>
<sequence>MLATLAEDHDLAIIAPLTPTYLPANVRHRPNILDLAILKGVVLSLNSIETVHCLGSDHLPVLLKLGSSTGENPNIATKTIIDWKRVSTALEEVDTPNLNVIPDDIVSNNDIDTAIGALTKHIRSVVKRCQRKVPANSDRRGLPADVRELIRAKNAALRRASAYPTPEYRSRARALQREVKARVREVKNDNWSDLMEEITPSHKAYWAVAKALKSDECVAMPALKKPDNDLAFDDQEKAEYLADSIELQCSLNPAPPDLEHVNRVENEVLRRSSLPPKDDLPSVSADEVQKLIRELKPRKAPGLDGVNNKAIKCFSAPLVALLVAIFNTCIQNCHFPEAWKEAVIIGIPKPGKPRDLPTSYRPISLLSGLGKLFEKVLKSRLSDHLLGKGLIINEQFGFRPNHSCPQQALRLVEHISEGFKRKRKTVAVFFDVAKAFDKVWHAGLIYKLHQLQVPDRLVFIIQQYLTNRHFSFRHEKSISAKRLITAGVPQGSTLSPLLYSAYTNDIPRPQTGVQLALFADDTALYLSGSNFRIITPRLQKAIDELTRWFQTWRIEVNPEKSAAIFFNYSRVKKKEVVPYNSPTFRINKSSIPWHHKYKYLGITLDKHLHFKDHIKRVRQNAQLYLSRLSSMIGKKSKMSLRNKCTLYKVCIRPVMTYAAPVFAHANPKALYQLQVLQNNFCRRASGAPWYVRNDILHRDLELPTISKYMQDMSKKFFDTAANHPNPLLQTAVSYEPPPPHHFIRRPRNVLSDPPDELTAEVERLTNINKDMTEL</sequence>
<comment type="caution">
    <text evidence="2">The sequence shown here is derived from an EMBL/GenBank/DDBJ whole genome shotgun (WGS) entry which is preliminary data.</text>
</comment>
<keyword evidence="2" id="KW-0548">Nucleotidyltransferase</keyword>
<dbReference type="InterPro" id="IPR036691">
    <property type="entry name" value="Endo/exonu/phosph_ase_sf"/>
</dbReference>
<dbReference type="AlphaFoldDB" id="A0A4C2A8P3"/>
<protein>
    <submittedName>
        <fullName evidence="2">RNA-directed DNA polymerase from mobile element jockey</fullName>
    </submittedName>
</protein>
<reference evidence="2 3" key="1">
    <citation type="journal article" date="2019" name="Commun. Biol.">
        <title>The bagworm genome reveals a unique fibroin gene that provides high tensile strength.</title>
        <authorList>
            <person name="Kono N."/>
            <person name="Nakamura H."/>
            <person name="Ohtoshi R."/>
            <person name="Tomita M."/>
            <person name="Numata K."/>
            <person name="Arakawa K."/>
        </authorList>
    </citation>
    <scope>NUCLEOTIDE SEQUENCE [LARGE SCALE GENOMIC DNA]</scope>
</reference>
<dbReference type="InterPro" id="IPR000477">
    <property type="entry name" value="RT_dom"/>
</dbReference>
<keyword evidence="2" id="KW-0695">RNA-directed DNA polymerase</keyword>
<gene>
    <name evidence="2" type="primary">pol</name>
    <name evidence="2" type="ORF">EVAR_46755_1</name>
</gene>
<dbReference type="CDD" id="cd01650">
    <property type="entry name" value="RT_nLTR_like"/>
    <property type="match status" value="1"/>
</dbReference>
<dbReference type="GO" id="GO:0003964">
    <property type="term" value="F:RNA-directed DNA polymerase activity"/>
    <property type="evidence" value="ECO:0007669"/>
    <property type="project" value="UniProtKB-KW"/>
</dbReference>
<dbReference type="Pfam" id="PF00078">
    <property type="entry name" value="RVT_1"/>
    <property type="match status" value="1"/>
</dbReference>
<evidence type="ECO:0000313" key="2">
    <source>
        <dbReference type="EMBL" id="GBP97056.1"/>
    </source>
</evidence>
<dbReference type="SUPFAM" id="SSF56219">
    <property type="entry name" value="DNase I-like"/>
    <property type="match status" value="1"/>
</dbReference>
<evidence type="ECO:0000259" key="1">
    <source>
        <dbReference type="PROSITE" id="PS50878"/>
    </source>
</evidence>
<dbReference type="InterPro" id="IPR043502">
    <property type="entry name" value="DNA/RNA_pol_sf"/>
</dbReference>
<feature type="domain" description="Reverse transcriptase" evidence="1">
    <location>
        <begin position="328"/>
        <end position="604"/>
    </location>
</feature>
<dbReference type="SUPFAM" id="SSF56672">
    <property type="entry name" value="DNA/RNA polymerases"/>
    <property type="match status" value="1"/>
</dbReference>
<accession>A0A4C2A8P3</accession>
<dbReference type="EMBL" id="BGZK01002862">
    <property type="protein sequence ID" value="GBP97056.1"/>
    <property type="molecule type" value="Genomic_DNA"/>
</dbReference>
<dbReference type="PANTHER" id="PTHR19446">
    <property type="entry name" value="REVERSE TRANSCRIPTASES"/>
    <property type="match status" value="1"/>
</dbReference>
<dbReference type="Proteomes" id="UP000299102">
    <property type="component" value="Unassembled WGS sequence"/>
</dbReference>
<evidence type="ECO:0000313" key="3">
    <source>
        <dbReference type="Proteomes" id="UP000299102"/>
    </source>
</evidence>
<name>A0A4C2A8P3_EUMVA</name>
<proteinExistence type="predicted"/>
<keyword evidence="2" id="KW-0808">Transferase</keyword>
<dbReference type="PROSITE" id="PS50878">
    <property type="entry name" value="RT_POL"/>
    <property type="match status" value="1"/>
</dbReference>
<keyword evidence="3" id="KW-1185">Reference proteome</keyword>